<comment type="caution">
    <text evidence="1">The sequence shown here is derived from an EMBL/GenBank/DDBJ whole genome shotgun (WGS) entry which is preliminary data.</text>
</comment>
<organism evidence="1 2">
    <name type="scientific">Algoriphagus aquatilis</name>
    <dbReference type="NCBI Taxonomy" id="490186"/>
    <lineage>
        <taxon>Bacteria</taxon>
        <taxon>Pseudomonadati</taxon>
        <taxon>Bacteroidota</taxon>
        <taxon>Cytophagia</taxon>
        <taxon>Cytophagales</taxon>
        <taxon>Cyclobacteriaceae</taxon>
        <taxon>Algoriphagus</taxon>
    </lineage>
</organism>
<keyword evidence="2" id="KW-1185">Reference proteome</keyword>
<evidence type="ECO:0000313" key="1">
    <source>
        <dbReference type="EMBL" id="MFC5191355.1"/>
    </source>
</evidence>
<protein>
    <submittedName>
        <fullName evidence="1">Phosphoribosylanthranilate isomerase</fullName>
    </submittedName>
</protein>
<dbReference type="SUPFAM" id="SSF51366">
    <property type="entry name" value="Ribulose-phoshate binding barrel"/>
    <property type="match status" value="1"/>
</dbReference>
<dbReference type="EMBL" id="JBHSKS010000003">
    <property type="protein sequence ID" value="MFC5191355.1"/>
    <property type="molecule type" value="Genomic_DNA"/>
</dbReference>
<accession>A0ABW0BUP3</accession>
<evidence type="ECO:0000313" key="2">
    <source>
        <dbReference type="Proteomes" id="UP001596163"/>
    </source>
</evidence>
<dbReference type="GO" id="GO:0016853">
    <property type="term" value="F:isomerase activity"/>
    <property type="evidence" value="ECO:0007669"/>
    <property type="project" value="UniProtKB-KW"/>
</dbReference>
<sequence length="205" mass="22701">MSLKTFVKINRITNLTDARYCAGMYANVIGFSLEADSPHFVSPSHFGEITGWISGIEFAAEFKDASPEEIMATLEQYQGITWVESEQLDSLLDLQVERLNLIYKLQFENLGNLDDLAEKVKNHSFSFHLTSKEDTLTPAHFDVIHSLSSIGKVILGFGISAENVAQLSANPYISGLALDSGDEIKPGLRDFDLLADILEALEIED</sequence>
<proteinExistence type="predicted"/>
<gene>
    <name evidence="1" type="ORF">ACFPIK_06220</name>
</gene>
<dbReference type="RefSeq" id="WP_377913315.1">
    <property type="nucleotide sequence ID" value="NZ_JBHSKS010000003.1"/>
</dbReference>
<keyword evidence="1" id="KW-0413">Isomerase</keyword>
<dbReference type="Gene3D" id="3.20.20.70">
    <property type="entry name" value="Aldolase class I"/>
    <property type="match status" value="1"/>
</dbReference>
<reference evidence="2" key="1">
    <citation type="journal article" date="2019" name="Int. J. Syst. Evol. Microbiol.">
        <title>The Global Catalogue of Microorganisms (GCM) 10K type strain sequencing project: providing services to taxonomists for standard genome sequencing and annotation.</title>
        <authorList>
            <consortium name="The Broad Institute Genomics Platform"/>
            <consortium name="The Broad Institute Genome Sequencing Center for Infectious Disease"/>
            <person name="Wu L."/>
            <person name="Ma J."/>
        </authorList>
    </citation>
    <scope>NUCLEOTIDE SEQUENCE [LARGE SCALE GENOMIC DNA]</scope>
    <source>
        <strain evidence="2">CGMCC 1.7030</strain>
    </source>
</reference>
<name>A0ABW0BUP3_9BACT</name>
<dbReference type="InterPro" id="IPR013785">
    <property type="entry name" value="Aldolase_TIM"/>
</dbReference>
<dbReference type="Proteomes" id="UP001596163">
    <property type="component" value="Unassembled WGS sequence"/>
</dbReference>
<dbReference type="InterPro" id="IPR011060">
    <property type="entry name" value="RibuloseP-bd_barrel"/>
</dbReference>